<evidence type="ECO:0000313" key="6">
    <source>
        <dbReference type="EMBL" id="QDU65935.1"/>
    </source>
</evidence>
<evidence type="ECO:0000313" key="7">
    <source>
        <dbReference type="Proteomes" id="UP000316921"/>
    </source>
</evidence>
<dbReference type="GO" id="GO:1990904">
    <property type="term" value="C:ribonucleoprotein complex"/>
    <property type="evidence" value="ECO:0007669"/>
    <property type="project" value="UniProtKB-KW"/>
</dbReference>
<evidence type="ECO:0000256" key="5">
    <source>
        <dbReference type="HAMAP-Rule" id="MF_00294"/>
    </source>
</evidence>
<dbReference type="GO" id="GO:0006412">
    <property type="term" value="P:translation"/>
    <property type="evidence" value="ECO:0007669"/>
    <property type="project" value="UniProtKB-UniRule"/>
</dbReference>
<evidence type="ECO:0000256" key="2">
    <source>
        <dbReference type="ARBA" id="ARBA00022980"/>
    </source>
</evidence>
<accession>A0A518BG41</accession>
<dbReference type="KEGG" id="pbap:Pla133_10010"/>
<dbReference type="Proteomes" id="UP000316921">
    <property type="component" value="Chromosome"/>
</dbReference>
<dbReference type="InterPro" id="IPR001705">
    <property type="entry name" value="Ribosomal_bL33"/>
</dbReference>
<reference evidence="6 7" key="1">
    <citation type="submission" date="2019-02" db="EMBL/GenBank/DDBJ databases">
        <title>Deep-cultivation of Planctomycetes and their phenomic and genomic characterization uncovers novel biology.</title>
        <authorList>
            <person name="Wiegand S."/>
            <person name="Jogler M."/>
            <person name="Boedeker C."/>
            <person name="Pinto D."/>
            <person name="Vollmers J."/>
            <person name="Rivas-Marin E."/>
            <person name="Kohn T."/>
            <person name="Peeters S.H."/>
            <person name="Heuer A."/>
            <person name="Rast P."/>
            <person name="Oberbeckmann S."/>
            <person name="Bunk B."/>
            <person name="Jeske O."/>
            <person name="Meyerdierks A."/>
            <person name="Storesund J.E."/>
            <person name="Kallscheuer N."/>
            <person name="Luecker S."/>
            <person name="Lage O.M."/>
            <person name="Pohl T."/>
            <person name="Merkel B.J."/>
            <person name="Hornburger P."/>
            <person name="Mueller R.-W."/>
            <person name="Bruemmer F."/>
            <person name="Labrenz M."/>
            <person name="Spormann A.M."/>
            <person name="Op den Camp H."/>
            <person name="Overmann J."/>
            <person name="Amann R."/>
            <person name="Jetten M.S.M."/>
            <person name="Mascher T."/>
            <person name="Medema M.H."/>
            <person name="Devos D.P."/>
            <person name="Kaster A.-K."/>
            <person name="Ovreas L."/>
            <person name="Rohde M."/>
            <person name="Galperin M.Y."/>
            <person name="Jogler C."/>
        </authorList>
    </citation>
    <scope>NUCLEOTIDE SEQUENCE [LARGE SCALE GENOMIC DNA]</scope>
    <source>
        <strain evidence="6 7">Pla133</strain>
    </source>
</reference>
<name>A0A518BG41_9BACT</name>
<evidence type="ECO:0000256" key="4">
    <source>
        <dbReference type="ARBA" id="ARBA00035176"/>
    </source>
</evidence>
<keyword evidence="7" id="KW-1185">Reference proteome</keyword>
<protein>
    <recommendedName>
        <fullName evidence="4 5">Large ribosomal subunit protein bL33</fullName>
    </recommendedName>
</protein>
<dbReference type="GO" id="GO:0003735">
    <property type="term" value="F:structural constituent of ribosome"/>
    <property type="evidence" value="ECO:0007669"/>
    <property type="project" value="InterPro"/>
</dbReference>
<dbReference type="InterPro" id="IPR011332">
    <property type="entry name" value="Ribosomal_zn-bd"/>
</dbReference>
<dbReference type="GO" id="GO:0005737">
    <property type="term" value="C:cytoplasm"/>
    <property type="evidence" value="ECO:0007669"/>
    <property type="project" value="UniProtKB-ARBA"/>
</dbReference>
<organism evidence="6 7">
    <name type="scientific">Engelhardtia mirabilis</name>
    <dbReference type="NCBI Taxonomy" id="2528011"/>
    <lineage>
        <taxon>Bacteria</taxon>
        <taxon>Pseudomonadati</taxon>
        <taxon>Planctomycetota</taxon>
        <taxon>Planctomycetia</taxon>
        <taxon>Planctomycetia incertae sedis</taxon>
        <taxon>Engelhardtia</taxon>
    </lineage>
</organism>
<dbReference type="SUPFAM" id="SSF57829">
    <property type="entry name" value="Zn-binding ribosomal proteins"/>
    <property type="match status" value="1"/>
</dbReference>
<dbReference type="AlphaFoldDB" id="A0A518BG41"/>
<gene>
    <name evidence="5" type="primary">rpmG</name>
    <name evidence="6" type="ORF">Pla133_10010</name>
</gene>
<evidence type="ECO:0000256" key="3">
    <source>
        <dbReference type="ARBA" id="ARBA00023274"/>
    </source>
</evidence>
<evidence type="ECO:0000256" key="1">
    <source>
        <dbReference type="ARBA" id="ARBA00007596"/>
    </source>
</evidence>
<proteinExistence type="inferred from homology"/>
<dbReference type="HAMAP" id="MF_00294">
    <property type="entry name" value="Ribosomal_bL33"/>
    <property type="match status" value="1"/>
</dbReference>
<keyword evidence="2 5" id="KW-0689">Ribosomal protein</keyword>
<dbReference type="Gene3D" id="2.20.28.120">
    <property type="entry name" value="Ribosomal protein L33"/>
    <property type="match status" value="1"/>
</dbReference>
<dbReference type="Pfam" id="PF00471">
    <property type="entry name" value="Ribosomal_L33"/>
    <property type="match status" value="1"/>
</dbReference>
<dbReference type="InterPro" id="IPR038584">
    <property type="entry name" value="Ribosomal_bL33_sf"/>
</dbReference>
<dbReference type="NCBIfam" id="TIGR01023">
    <property type="entry name" value="rpmG_bact"/>
    <property type="match status" value="1"/>
</dbReference>
<dbReference type="GO" id="GO:0005840">
    <property type="term" value="C:ribosome"/>
    <property type="evidence" value="ECO:0007669"/>
    <property type="project" value="UniProtKB-KW"/>
</dbReference>
<dbReference type="NCBIfam" id="NF001764">
    <property type="entry name" value="PRK00504.1"/>
    <property type="match status" value="1"/>
</dbReference>
<comment type="similarity">
    <text evidence="1 5">Belongs to the bacterial ribosomal protein bL33 family.</text>
</comment>
<sequence length="52" mass="6377">MKIKERYVWLVCGECSNRNYTTHKRLKAAYKVAKAKYCKFCRKHTEHKERKL</sequence>
<dbReference type="EMBL" id="CP036287">
    <property type="protein sequence ID" value="QDU65935.1"/>
    <property type="molecule type" value="Genomic_DNA"/>
</dbReference>
<keyword evidence="3 5" id="KW-0687">Ribonucleoprotein</keyword>